<dbReference type="InterPro" id="IPR002347">
    <property type="entry name" value="SDR_fam"/>
</dbReference>
<keyword evidence="5" id="KW-1185">Reference proteome</keyword>
<organism evidence="4 5">
    <name type="scientific">Obba rivulosa</name>
    <dbReference type="NCBI Taxonomy" id="1052685"/>
    <lineage>
        <taxon>Eukaryota</taxon>
        <taxon>Fungi</taxon>
        <taxon>Dikarya</taxon>
        <taxon>Basidiomycota</taxon>
        <taxon>Agaricomycotina</taxon>
        <taxon>Agaricomycetes</taxon>
        <taxon>Polyporales</taxon>
        <taxon>Gelatoporiaceae</taxon>
        <taxon>Obba</taxon>
    </lineage>
</organism>
<dbReference type="OrthoDB" id="191139at2759"/>
<dbReference type="InterPro" id="IPR036291">
    <property type="entry name" value="NAD(P)-bd_dom_sf"/>
</dbReference>
<reference evidence="4 5" key="1">
    <citation type="submission" date="2016-07" db="EMBL/GenBank/DDBJ databases">
        <title>Draft genome of the white-rot fungus Obba rivulosa 3A-2.</title>
        <authorList>
            <consortium name="DOE Joint Genome Institute"/>
            <person name="Miettinen O."/>
            <person name="Riley R."/>
            <person name="Acob R."/>
            <person name="Barry K."/>
            <person name="Cullen D."/>
            <person name="De Vries R."/>
            <person name="Hainaut M."/>
            <person name="Hatakka A."/>
            <person name="Henrissat B."/>
            <person name="Hilden K."/>
            <person name="Kuo R."/>
            <person name="Labutti K."/>
            <person name="Lipzen A."/>
            <person name="Makela M.R."/>
            <person name="Sandor L."/>
            <person name="Spatafora J.W."/>
            <person name="Grigoriev I.V."/>
            <person name="Hibbett D.S."/>
        </authorList>
    </citation>
    <scope>NUCLEOTIDE SEQUENCE [LARGE SCALE GENOMIC DNA]</scope>
    <source>
        <strain evidence="4 5">3A-2</strain>
    </source>
</reference>
<name>A0A8E2AIQ3_9APHY</name>
<dbReference type="GO" id="GO:0016491">
    <property type="term" value="F:oxidoreductase activity"/>
    <property type="evidence" value="ECO:0007669"/>
    <property type="project" value="UniProtKB-KW"/>
</dbReference>
<sequence>MSGVCTNMFPPKATWGVDQIPDLNGKVMIVTGGNAGIGKETIKALLTHNAKVYLAARSPEKAQAAIAELKEATGKEAIFLKLDLADLKSVKAAAEEYTSKESQLHVLFNSGGVMFPSIEQTTADGYDLQFGTNVVGHFYFTQLLLPVLIATAEGSEEKKARVINTSSMGHTFVSGIDFDTLKDSPKRSKLGTQKLYFQSKFANVVYSNELHRRYGDRGIVSVSLHPGNLKTDLQRHGSAIGNILGAPLLYPAPMGALTQLWAGTTPEGAAVGGKYLIPWARVGAARKETDDPLTGQKLWTWLEEQVADL</sequence>
<dbReference type="Proteomes" id="UP000250043">
    <property type="component" value="Unassembled WGS sequence"/>
</dbReference>
<gene>
    <name evidence="4" type="ORF">OBBRIDRAFT_357209</name>
</gene>
<keyword evidence="2" id="KW-0521">NADP</keyword>
<keyword evidence="3" id="KW-0560">Oxidoreductase</keyword>
<evidence type="ECO:0000313" key="5">
    <source>
        <dbReference type="Proteomes" id="UP000250043"/>
    </source>
</evidence>
<evidence type="ECO:0000256" key="1">
    <source>
        <dbReference type="ARBA" id="ARBA00006484"/>
    </source>
</evidence>
<protein>
    <submittedName>
        <fullName evidence="4">NAD-P-binding protein</fullName>
    </submittedName>
</protein>
<evidence type="ECO:0000256" key="2">
    <source>
        <dbReference type="ARBA" id="ARBA00022857"/>
    </source>
</evidence>
<dbReference type="EMBL" id="KV722624">
    <property type="protein sequence ID" value="OCH84893.1"/>
    <property type="molecule type" value="Genomic_DNA"/>
</dbReference>
<dbReference type="Pfam" id="PF00106">
    <property type="entry name" value="adh_short"/>
    <property type="match status" value="1"/>
</dbReference>
<dbReference type="CDD" id="cd05327">
    <property type="entry name" value="retinol-DH_like_SDR_c_like"/>
    <property type="match status" value="1"/>
</dbReference>
<dbReference type="AlphaFoldDB" id="A0A8E2AIQ3"/>
<dbReference type="PANTHER" id="PTHR24320:SF236">
    <property type="entry name" value="SHORT-CHAIN DEHYDROGENASE-RELATED"/>
    <property type="match status" value="1"/>
</dbReference>
<dbReference type="SUPFAM" id="SSF51735">
    <property type="entry name" value="NAD(P)-binding Rossmann-fold domains"/>
    <property type="match status" value="1"/>
</dbReference>
<comment type="similarity">
    <text evidence="1">Belongs to the short-chain dehydrogenases/reductases (SDR) family.</text>
</comment>
<proteinExistence type="inferred from homology"/>
<evidence type="ECO:0000256" key="3">
    <source>
        <dbReference type="ARBA" id="ARBA00023002"/>
    </source>
</evidence>
<accession>A0A8E2AIQ3</accession>
<dbReference type="PANTHER" id="PTHR24320">
    <property type="entry name" value="RETINOL DEHYDROGENASE"/>
    <property type="match status" value="1"/>
</dbReference>
<evidence type="ECO:0000313" key="4">
    <source>
        <dbReference type="EMBL" id="OCH84893.1"/>
    </source>
</evidence>
<dbReference type="Gene3D" id="3.40.50.720">
    <property type="entry name" value="NAD(P)-binding Rossmann-like Domain"/>
    <property type="match status" value="1"/>
</dbReference>
<dbReference type="PRINTS" id="PR00081">
    <property type="entry name" value="GDHRDH"/>
</dbReference>